<dbReference type="InterPro" id="IPR020843">
    <property type="entry name" value="ER"/>
</dbReference>
<proteinExistence type="predicted"/>
<dbReference type="CDD" id="cd05286">
    <property type="entry name" value="QOR2"/>
    <property type="match status" value="1"/>
</dbReference>
<feature type="region of interest" description="Disordered" evidence="3">
    <location>
        <begin position="1"/>
        <end position="27"/>
    </location>
</feature>
<accession>A0A542E2A5</accession>
<reference evidence="5 6" key="1">
    <citation type="submission" date="2019-06" db="EMBL/GenBank/DDBJ databases">
        <title>Sequencing the genomes of 1000 actinobacteria strains.</title>
        <authorList>
            <person name="Klenk H.-P."/>
        </authorList>
    </citation>
    <scope>NUCLEOTIDE SEQUENCE [LARGE SCALE GENOMIC DNA]</scope>
    <source>
        <strain evidence="5 6">DSM 18607</strain>
    </source>
</reference>
<evidence type="ECO:0000256" key="3">
    <source>
        <dbReference type="SAM" id="MobiDB-lite"/>
    </source>
</evidence>
<dbReference type="InterPro" id="IPR013149">
    <property type="entry name" value="ADH-like_C"/>
</dbReference>
<dbReference type="AlphaFoldDB" id="A0A542E2A5"/>
<dbReference type="Gene3D" id="3.40.50.720">
    <property type="entry name" value="NAD(P)-binding Rossmann-like Domain"/>
    <property type="match status" value="1"/>
</dbReference>
<dbReference type="InterPro" id="IPR036291">
    <property type="entry name" value="NAD(P)-bd_dom_sf"/>
</dbReference>
<dbReference type="InterPro" id="IPR013154">
    <property type="entry name" value="ADH-like_N"/>
</dbReference>
<protein>
    <submittedName>
        <fullName evidence="5">NADPH2:quinone reductase</fullName>
    </submittedName>
</protein>
<dbReference type="EMBL" id="VFMN01000001">
    <property type="protein sequence ID" value="TQJ09364.1"/>
    <property type="molecule type" value="Genomic_DNA"/>
</dbReference>
<keyword evidence="6" id="KW-1185">Reference proteome</keyword>
<dbReference type="SUPFAM" id="SSF50129">
    <property type="entry name" value="GroES-like"/>
    <property type="match status" value="1"/>
</dbReference>
<evidence type="ECO:0000313" key="5">
    <source>
        <dbReference type="EMBL" id="TQJ09364.1"/>
    </source>
</evidence>
<organism evidence="5 6">
    <name type="scientific">Lapillicoccus jejuensis</name>
    <dbReference type="NCBI Taxonomy" id="402171"/>
    <lineage>
        <taxon>Bacteria</taxon>
        <taxon>Bacillati</taxon>
        <taxon>Actinomycetota</taxon>
        <taxon>Actinomycetes</taxon>
        <taxon>Micrococcales</taxon>
        <taxon>Intrasporangiaceae</taxon>
        <taxon>Lapillicoccus</taxon>
    </lineage>
</organism>
<evidence type="ECO:0000256" key="1">
    <source>
        <dbReference type="ARBA" id="ARBA00022857"/>
    </source>
</evidence>
<name>A0A542E2A5_9MICO</name>
<evidence type="ECO:0000256" key="2">
    <source>
        <dbReference type="ARBA" id="ARBA00023002"/>
    </source>
</evidence>
<dbReference type="SUPFAM" id="SSF51735">
    <property type="entry name" value="NAD(P)-binding Rossmann-fold domains"/>
    <property type="match status" value="1"/>
</dbReference>
<dbReference type="PANTHER" id="PTHR48106:SF13">
    <property type="entry name" value="QUINONE OXIDOREDUCTASE-RELATED"/>
    <property type="match status" value="1"/>
</dbReference>
<dbReference type="InterPro" id="IPR011032">
    <property type="entry name" value="GroES-like_sf"/>
</dbReference>
<dbReference type="Pfam" id="PF00107">
    <property type="entry name" value="ADH_zinc_N"/>
    <property type="match status" value="1"/>
</dbReference>
<dbReference type="SMART" id="SM00829">
    <property type="entry name" value="PKS_ER"/>
    <property type="match status" value="1"/>
</dbReference>
<dbReference type="GO" id="GO:0003960">
    <property type="term" value="F:quinone reductase (NADPH) activity"/>
    <property type="evidence" value="ECO:0007669"/>
    <property type="project" value="InterPro"/>
</dbReference>
<keyword evidence="1" id="KW-0521">NADP</keyword>
<dbReference type="FunFam" id="3.40.50.720:FF:000053">
    <property type="entry name" value="Quinone oxidoreductase 1"/>
    <property type="match status" value="1"/>
</dbReference>
<gene>
    <name evidence="5" type="ORF">FB458_2475</name>
</gene>
<dbReference type="Proteomes" id="UP000317893">
    <property type="component" value="Unassembled WGS sequence"/>
</dbReference>
<keyword evidence="2" id="KW-0560">Oxidoreductase</keyword>
<evidence type="ECO:0000313" key="6">
    <source>
        <dbReference type="Proteomes" id="UP000317893"/>
    </source>
</evidence>
<dbReference type="GO" id="GO:0035925">
    <property type="term" value="F:mRNA 3'-UTR AU-rich region binding"/>
    <property type="evidence" value="ECO:0007669"/>
    <property type="project" value="TreeGrafter"/>
</dbReference>
<dbReference type="Gene3D" id="3.90.180.10">
    <property type="entry name" value="Medium-chain alcohol dehydrogenases, catalytic domain"/>
    <property type="match status" value="1"/>
</dbReference>
<dbReference type="GO" id="GO:0005829">
    <property type="term" value="C:cytosol"/>
    <property type="evidence" value="ECO:0007669"/>
    <property type="project" value="TreeGrafter"/>
</dbReference>
<dbReference type="InterPro" id="IPR047618">
    <property type="entry name" value="QOR-like"/>
</dbReference>
<feature type="domain" description="Enoyl reductase (ER)" evidence="4">
    <location>
        <begin position="35"/>
        <end position="348"/>
    </location>
</feature>
<comment type="caution">
    <text evidence="5">The sequence shown here is derived from an EMBL/GenBank/DDBJ whole genome shotgun (WGS) entry which is preliminary data.</text>
</comment>
<evidence type="ECO:0000259" key="4">
    <source>
        <dbReference type="SMART" id="SM00829"/>
    </source>
</evidence>
<dbReference type="PANTHER" id="PTHR48106">
    <property type="entry name" value="QUINONE OXIDOREDUCTASE PIG3-RELATED"/>
    <property type="match status" value="1"/>
</dbReference>
<dbReference type="Pfam" id="PF08240">
    <property type="entry name" value="ADH_N"/>
    <property type="match status" value="1"/>
</dbReference>
<dbReference type="GO" id="GO:0070402">
    <property type="term" value="F:NADPH binding"/>
    <property type="evidence" value="ECO:0007669"/>
    <property type="project" value="TreeGrafter"/>
</dbReference>
<sequence length="350" mass="36292">MGAAVRHGTPYGSRPKVGRMAETLSTPSLVVPRTGDSSVLTVQDREVAPPGPGQVRVQVAAMGVNFREVYERQGVYPMSLPFVLGAEGAGTVESVGEGVTDVAVGDRVAWCQGPGSGAGYVVLPATVVVPVPDGLDLEVAAAAMLQGVTAHYLVASTYPVQAGETVLAHAVAGGVGQLLVQLVKARGARLVGTAGSPEKAERARALGADHVIEYAGLDTDELAAAVKEANGGEGVHVVYDGVGRTTFDASLKSLRPRGMLVLFGAASGQVPPFEIQRLNSGGSLFLTRPTMGDYLQTRDELTWRVGEILGGLASGELTLEIGGRYPLPDAARAYDDLEGRRTTGKLLLVL</sequence>